<dbReference type="InterPro" id="IPR001091">
    <property type="entry name" value="RM_Methyltransferase"/>
</dbReference>
<reference evidence="4" key="1">
    <citation type="journal article" date="2015" name="Nature">
        <title>Complex archaea that bridge the gap between prokaryotes and eukaryotes.</title>
        <authorList>
            <person name="Spang A."/>
            <person name="Saw J.H."/>
            <person name="Jorgensen S.L."/>
            <person name="Zaremba-Niedzwiedzka K."/>
            <person name="Martijn J."/>
            <person name="Lind A.E."/>
            <person name="van Eijk R."/>
            <person name="Schleper C."/>
            <person name="Guy L."/>
            <person name="Ettema T.J."/>
        </authorList>
    </citation>
    <scope>NUCLEOTIDE SEQUENCE</scope>
</reference>
<sequence length="248" mass="28835">MTDIAHLIDTVICGDCLEVYPTLPKAKMVFADPPDNLGMKYDGYRDKIPDWKYDVFLSKVIHMVLEGKDTTDENTPDIFWLSFYHHYLPCVHEWTGGERDWKQFIWYFTFGQHRHSDCGNNYRPIMRWMKKGAVIYPDAIRVPSARQLQYNDKRADPRGRVPGDVWEFPRVCGTFHERRKWHPTQHPEALMERIIKMSCVPGDLVIDLFAGTGTTLRVCKRLGIDCIGIEMSKAYCERIDQDTAKGGD</sequence>
<protein>
    <recommendedName>
        <fullName evidence="3">DNA methylase N-4/N-6 domain-containing protein</fullName>
    </recommendedName>
</protein>
<dbReference type="GO" id="GO:0003677">
    <property type="term" value="F:DNA binding"/>
    <property type="evidence" value="ECO:0007669"/>
    <property type="project" value="InterPro"/>
</dbReference>
<proteinExistence type="predicted"/>
<dbReference type="GO" id="GO:0008170">
    <property type="term" value="F:N-methyltransferase activity"/>
    <property type="evidence" value="ECO:0007669"/>
    <property type="project" value="InterPro"/>
</dbReference>
<name>A0A0F9LQ08_9ZZZZ</name>
<organism evidence="4">
    <name type="scientific">marine sediment metagenome</name>
    <dbReference type="NCBI Taxonomy" id="412755"/>
    <lineage>
        <taxon>unclassified sequences</taxon>
        <taxon>metagenomes</taxon>
        <taxon>ecological metagenomes</taxon>
    </lineage>
</organism>
<dbReference type="AlphaFoldDB" id="A0A0F9LQ08"/>
<dbReference type="InterPro" id="IPR029063">
    <property type="entry name" value="SAM-dependent_MTases_sf"/>
</dbReference>
<dbReference type="SUPFAM" id="SSF53335">
    <property type="entry name" value="S-adenosyl-L-methionine-dependent methyltransferases"/>
    <property type="match status" value="1"/>
</dbReference>
<comment type="caution">
    <text evidence="4">The sequence shown here is derived from an EMBL/GenBank/DDBJ whole genome shotgun (WGS) entry which is preliminary data.</text>
</comment>
<accession>A0A0F9LQ08</accession>
<gene>
    <name evidence="4" type="ORF">LCGC14_1188350</name>
</gene>
<dbReference type="Pfam" id="PF01555">
    <property type="entry name" value="N6_N4_Mtase"/>
    <property type="match status" value="1"/>
</dbReference>
<dbReference type="InterPro" id="IPR002941">
    <property type="entry name" value="DNA_methylase_N4/N6"/>
</dbReference>
<keyword evidence="2" id="KW-0808">Transferase</keyword>
<keyword evidence="1" id="KW-0489">Methyltransferase</keyword>
<evidence type="ECO:0000259" key="3">
    <source>
        <dbReference type="Pfam" id="PF01555"/>
    </source>
</evidence>
<dbReference type="PRINTS" id="PR00508">
    <property type="entry name" value="S21N4MTFRASE"/>
</dbReference>
<evidence type="ECO:0000256" key="1">
    <source>
        <dbReference type="ARBA" id="ARBA00022603"/>
    </source>
</evidence>
<dbReference type="Gene3D" id="3.40.50.150">
    <property type="entry name" value="Vaccinia Virus protein VP39"/>
    <property type="match status" value="1"/>
</dbReference>
<evidence type="ECO:0000256" key="2">
    <source>
        <dbReference type="ARBA" id="ARBA00022679"/>
    </source>
</evidence>
<evidence type="ECO:0000313" key="4">
    <source>
        <dbReference type="EMBL" id="KKM95433.1"/>
    </source>
</evidence>
<dbReference type="EMBL" id="LAZR01006008">
    <property type="protein sequence ID" value="KKM95433.1"/>
    <property type="molecule type" value="Genomic_DNA"/>
</dbReference>
<dbReference type="GO" id="GO:0032259">
    <property type="term" value="P:methylation"/>
    <property type="evidence" value="ECO:0007669"/>
    <property type="project" value="UniProtKB-KW"/>
</dbReference>
<feature type="domain" description="DNA methylase N-4/N-6" evidence="3">
    <location>
        <begin position="27"/>
        <end position="239"/>
    </location>
</feature>